<evidence type="ECO:0000313" key="2">
    <source>
        <dbReference type="EMBL" id="GMN45370.1"/>
    </source>
</evidence>
<organism evidence="2 3">
    <name type="scientific">Ficus carica</name>
    <name type="common">Common fig</name>
    <dbReference type="NCBI Taxonomy" id="3494"/>
    <lineage>
        <taxon>Eukaryota</taxon>
        <taxon>Viridiplantae</taxon>
        <taxon>Streptophyta</taxon>
        <taxon>Embryophyta</taxon>
        <taxon>Tracheophyta</taxon>
        <taxon>Spermatophyta</taxon>
        <taxon>Magnoliopsida</taxon>
        <taxon>eudicotyledons</taxon>
        <taxon>Gunneridae</taxon>
        <taxon>Pentapetalae</taxon>
        <taxon>rosids</taxon>
        <taxon>fabids</taxon>
        <taxon>Rosales</taxon>
        <taxon>Moraceae</taxon>
        <taxon>Ficeae</taxon>
        <taxon>Ficus</taxon>
    </lineage>
</organism>
<feature type="region of interest" description="Disordered" evidence="1">
    <location>
        <begin position="111"/>
        <end position="140"/>
    </location>
</feature>
<keyword evidence="3" id="KW-1185">Reference proteome</keyword>
<gene>
    <name evidence="2" type="ORF">TIFTF001_014556</name>
</gene>
<evidence type="ECO:0000256" key="1">
    <source>
        <dbReference type="SAM" id="MobiDB-lite"/>
    </source>
</evidence>
<reference evidence="2" key="1">
    <citation type="submission" date="2023-07" db="EMBL/GenBank/DDBJ databases">
        <title>draft genome sequence of fig (Ficus carica).</title>
        <authorList>
            <person name="Takahashi T."/>
            <person name="Nishimura K."/>
        </authorList>
    </citation>
    <scope>NUCLEOTIDE SEQUENCE</scope>
</reference>
<dbReference type="EMBL" id="BTGU01000020">
    <property type="protein sequence ID" value="GMN45370.1"/>
    <property type="molecule type" value="Genomic_DNA"/>
</dbReference>
<dbReference type="AlphaFoldDB" id="A0AA88D5Q7"/>
<comment type="caution">
    <text evidence="2">The sequence shown here is derived from an EMBL/GenBank/DDBJ whole genome shotgun (WGS) entry which is preliminary data.</text>
</comment>
<protein>
    <submittedName>
        <fullName evidence="2">Uncharacterized protein</fullName>
    </submittedName>
</protein>
<name>A0AA88D5Q7_FICCA</name>
<sequence length="140" mass="15278">MEHPGLRRDPSGGAARNPSSMVVVKILTGSYDDASRRNRSSFRSSSAPVVMLVIGGGRITKRDDDHIMASIVGVADNRVVSFAIVHGGGNSCRVRIVSIFFFPNLNMTSDTKMTSNRDKNTTRTRNGLTRHEPNLTCDTN</sequence>
<dbReference type="Proteomes" id="UP001187192">
    <property type="component" value="Unassembled WGS sequence"/>
</dbReference>
<proteinExistence type="predicted"/>
<evidence type="ECO:0000313" key="3">
    <source>
        <dbReference type="Proteomes" id="UP001187192"/>
    </source>
</evidence>
<accession>A0AA88D5Q7</accession>